<dbReference type="SUPFAM" id="SSF82866">
    <property type="entry name" value="Multidrug efflux transporter AcrB transmembrane domain"/>
    <property type="match status" value="2"/>
</dbReference>
<reference evidence="2 3" key="1">
    <citation type="submission" date="2016-11" db="EMBL/GenBank/DDBJ databases">
        <authorList>
            <person name="Jaros S."/>
            <person name="Januszkiewicz K."/>
            <person name="Wedrychowicz H."/>
        </authorList>
    </citation>
    <scope>NUCLEOTIDE SEQUENCE [LARGE SCALE GENOMIC DNA]</scope>
    <source>
        <strain evidence="2 3">DSM 10502</strain>
    </source>
</reference>
<sequence>MRNLTEVSLKNKDLVWYFIVVAFLAGIFSFSKLGRMEDPDFTIRTMVVTAAWPGASADLMEEQVTDKLERKFQDLPGIDNIESFTRAGQTCIYVSLREDLDASLIRTSWRDIRNFGNDIKEDLPDGVYGPYYDDRFDDVFGSIYAITGDGYSYEEMRRAAEKARRLILQVPNVQKVELLGVQEEKVYVEIENAKLASLGIPPTAISSAIKSQNIISPSAMVETETDNVYLRITGTFDDLEAIRETPVSANGKIFRLGDIATVERRTAEPMDPKMYYNGEPAIGIAVSMEPGGNVLELGDDLDELIKKISDSEPVGLEIHQVSDQPKVVEESISEFVSTLREAVIIVLIVSFLSLGMRTGMVVAGCIPLVLVATFCGMYIMGIDLQKVSLGSLIISLGLFVDDEIIAVEMMSVKLEEGLSRMEAACYAFRATAMPMLTGTLITCMGFIPIAFAKGITSEFCQSMFPVIAMSLLVSWVISVMVAPLFGTYLIKVKVTDETGSKKNDMYQSRFYVIFRSVLKWCLTHKAVVIAATAGVFAASVVLMDHVHQEFFPQSVRPEIIMSMRLPEGSSLKDTEEEGRRFAEFLDAHSDKINNYSYYVGTGAPRFVLTIDPEADASNFAQFVIVSKDVDSRNEMTAAIRKELSDNFPNIRPNLQYIQTGPPADYPVMMRVSGYDKDEVRRISDEVVRRLVADGGYVDIGRNWNEKTKTVHLELDQAKLRAMGISGQQLAQTLYTEISGAGIAEYYKGDRTIEIQLRLKDVDRSDLSKLKDIQVYIGEKGYVPLSQIAKISYEAENGLIWRYNLLPTITVQANLASGTGNDGAIAAYDMTEDIRKELPLGYSITPAGSLEDSDTAMDFLLTPVPVTVFIVVTLLMIQLRRVKLVILTLLTAPMGVIGVTFGMLFFDKALGFVAYLGILALMGMIIRNSVVLIDQIEKHLEEGETPWDAVVDSAIKRFRPIMLTAATTILGMLPLMTSAFWGPMATAIACGLVIATALTLLVLPTMYAAVYRIKEE</sequence>
<keyword evidence="1" id="KW-0472">Membrane</keyword>
<feature type="transmembrane region" description="Helical" evidence="1">
    <location>
        <begin position="985"/>
        <end position="1009"/>
    </location>
</feature>
<evidence type="ECO:0000256" key="1">
    <source>
        <dbReference type="SAM" id="Phobius"/>
    </source>
</evidence>
<feature type="transmembrane region" description="Helical" evidence="1">
    <location>
        <begin position="960"/>
        <end position="979"/>
    </location>
</feature>
<dbReference type="PRINTS" id="PR00702">
    <property type="entry name" value="ACRIFLAVINRP"/>
</dbReference>
<dbReference type="Pfam" id="PF00873">
    <property type="entry name" value="ACR_tran"/>
    <property type="match status" value="1"/>
</dbReference>
<dbReference type="PANTHER" id="PTHR32063">
    <property type="match status" value="1"/>
</dbReference>
<dbReference type="OrthoDB" id="9757876at2"/>
<proteinExistence type="predicted"/>
<dbReference type="Proteomes" id="UP000184404">
    <property type="component" value="Unassembled WGS sequence"/>
</dbReference>
<dbReference type="Gene3D" id="3.30.70.1440">
    <property type="entry name" value="Multidrug efflux transporter AcrB pore domain"/>
    <property type="match status" value="1"/>
</dbReference>
<dbReference type="Gene3D" id="1.20.1640.10">
    <property type="entry name" value="Multidrug efflux transporter AcrB transmembrane domain"/>
    <property type="match status" value="2"/>
</dbReference>
<dbReference type="Gene3D" id="3.30.70.1320">
    <property type="entry name" value="Multidrug efflux transporter AcrB pore domain like"/>
    <property type="match status" value="1"/>
</dbReference>
<evidence type="ECO:0000313" key="3">
    <source>
        <dbReference type="Proteomes" id="UP000184404"/>
    </source>
</evidence>
<accession>A0A1M4X9E8</accession>
<dbReference type="Gene3D" id="3.30.70.1430">
    <property type="entry name" value="Multidrug efflux transporter AcrB pore domain"/>
    <property type="match status" value="2"/>
</dbReference>
<dbReference type="STRING" id="1123243.SAMN02745190_01403"/>
<dbReference type="GO" id="GO:0005886">
    <property type="term" value="C:plasma membrane"/>
    <property type="evidence" value="ECO:0007669"/>
    <property type="project" value="TreeGrafter"/>
</dbReference>
<dbReference type="InterPro" id="IPR027463">
    <property type="entry name" value="AcrB_DN_DC_subdom"/>
</dbReference>
<feature type="transmembrane region" description="Helical" evidence="1">
    <location>
        <begin position="360"/>
        <end position="380"/>
    </location>
</feature>
<feature type="transmembrane region" description="Helical" evidence="1">
    <location>
        <begin position="463"/>
        <end position="485"/>
    </location>
</feature>
<dbReference type="SUPFAM" id="SSF82714">
    <property type="entry name" value="Multidrug efflux transporter AcrB TolC docking domain, DN and DC subdomains"/>
    <property type="match status" value="2"/>
</dbReference>
<evidence type="ECO:0000313" key="2">
    <source>
        <dbReference type="EMBL" id="SHE90107.1"/>
    </source>
</evidence>
<dbReference type="AlphaFoldDB" id="A0A1M4X9E8"/>
<dbReference type="EMBL" id="FQUG01000005">
    <property type="protein sequence ID" value="SHE90107.1"/>
    <property type="molecule type" value="Genomic_DNA"/>
</dbReference>
<dbReference type="RefSeq" id="WP_072935483.1">
    <property type="nucleotide sequence ID" value="NZ_FQUG01000005.1"/>
</dbReference>
<feature type="transmembrane region" description="Helical" evidence="1">
    <location>
        <begin position="426"/>
        <end position="451"/>
    </location>
</feature>
<dbReference type="Gene3D" id="3.30.2090.10">
    <property type="entry name" value="Multidrug efflux transporter AcrB TolC docking domain, DN and DC subdomains"/>
    <property type="match status" value="2"/>
</dbReference>
<keyword evidence="1" id="KW-0812">Transmembrane</keyword>
<feature type="transmembrane region" description="Helical" evidence="1">
    <location>
        <begin position="14"/>
        <end position="34"/>
    </location>
</feature>
<name>A0A1M4X9E8_9FIRM</name>
<organism evidence="2 3">
    <name type="scientific">Schwartzia succinivorans DSM 10502</name>
    <dbReference type="NCBI Taxonomy" id="1123243"/>
    <lineage>
        <taxon>Bacteria</taxon>
        <taxon>Bacillati</taxon>
        <taxon>Bacillota</taxon>
        <taxon>Negativicutes</taxon>
        <taxon>Selenomonadales</taxon>
        <taxon>Selenomonadaceae</taxon>
        <taxon>Schwartzia</taxon>
    </lineage>
</organism>
<protein>
    <submittedName>
        <fullName evidence="2">Multidrug efflux pump subunit AcrB</fullName>
    </submittedName>
</protein>
<feature type="transmembrane region" description="Helical" evidence="1">
    <location>
        <begin position="858"/>
        <end position="876"/>
    </location>
</feature>
<dbReference type="PANTHER" id="PTHR32063:SF18">
    <property type="entry name" value="CATION EFFLUX SYSTEM PROTEIN"/>
    <property type="match status" value="1"/>
</dbReference>
<keyword evidence="3" id="KW-1185">Reference proteome</keyword>
<feature type="transmembrane region" description="Helical" evidence="1">
    <location>
        <begin position="883"/>
        <end position="905"/>
    </location>
</feature>
<gene>
    <name evidence="2" type="ORF">SAMN02745190_01403</name>
</gene>
<dbReference type="GO" id="GO:0042910">
    <property type="term" value="F:xenobiotic transmembrane transporter activity"/>
    <property type="evidence" value="ECO:0007669"/>
    <property type="project" value="TreeGrafter"/>
</dbReference>
<feature type="transmembrane region" description="Helical" evidence="1">
    <location>
        <begin position="911"/>
        <end position="932"/>
    </location>
</feature>
<dbReference type="SUPFAM" id="SSF82693">
    <property type="entry name" value="Multidrug efflux transporter AcrB pore domain, PN1, PN2, PC1 and PC2 subdomains"/>
    <property type="match status" value="2"/>
</dbReference>
<keyword evidence="1" id="KW-1133">Transmembrane helix</keyword>
<dbReference type="InterPro" id="IPR001036">
    <property type="entry name" value="Acrflvin-R"/>
</dbReference>